<evidence type="ECO:0000313" key="4">
    <source>
        <dbReference type="Proteomes" id="UP000199524"/>
    </source>
</evidence>
<protein>
    <submittedName>
        <fullName evidence="1">Uncharacterized protein</fullName>
    </submittedName>
</protein>
<organism evidence="1 4">
    <name type="scientific">Pseudomonas asplenii</name>
    <dbReference type="NCBI Taxonomy" id="53407"/>
    <lineage>
        <taxon>Bacteria</taxon>
        <taxon>Pseudomonadati</taxon>
        <taxon>Pseudomonadota</taxon>
        <taxon>Gammaproteobacteria</taxon>
        <taxon>Pseudomonadales</taxon>
        <taxon>Pseudomonadaceae</taxon>
        <taxon>Pseudomonas</taxon>
    </lineage>
</organism>
<accession>A0A1H1YQ35</accession>
<proteinExistence type="predicted"/>
<evidence type="ECO:0000313" key="2">
    <source>
        <dbReference type="EMBL" id="SEI19454.1"/>
    </source>
</evidence>
<dbReference type="EMBL" id="LT629777">
    <property type="protein sequence ID" value="SDT23369.1"/>
    <property type="molecule type" value="Genomic_DNA"/>
</dbReference>
<evidence type="ECO:0000313" key="1">
    <source>
        <dbReference type="EMBL" id="SDT23369.1"/>
    </source>
</evidence>
<dbReference type="OrthoDB" id="6981389at2"/>
<accession>A0A1H6NSR4</accession>
<reference evidence="1 3" key="1">
    <citation type="submission" date="2016-10" db="EMBL/GenBank/DDBJ databases">
        <authorList>
            <person name="de Groot N.N."/>
        </authorList>
    </citation>
    <scope>NUCLEOTIDE SEQUENCE [LARGE SCALE GENOMIC DNA]</scope>
    <source>
        <strain evidence="1">ATCC 23835</strain>
        <strain evidence="2 3">LMG 2158</strain>
    </source>
</reference>
<dbReference type="Proteomes" id="UP000182272">
    <property type="component" value="Chromosome I"/>
</dbReference>
<gene>
    <name evidence="2" type="ORF">SAMN05216581_3965</name>
    <name evidence="1" type="ORF">SAMN05216598_4557</name>
</gene>
<evidence type="ECO:0000313" key="3">
    <source>
        <dbReference type="Proteomes" id="UP000182272"/>
    </source>
</evidence>
<sequence>MKWASRVELRFVALWAPSTSTQAICADLNALLGAAQLGLLDGHNLYPLLQEHGLSPRWVGAKGIEVQDPVAGTLLLCFELREVTIH</sequence>
<dbReference type="GeneID" id="300209442"/>
<dbReference type="AlphaFoldDB" id="A0A1H1YQ35"/>
<dbReference type="RefSeq" id="WP_019361369.1">
    <property type="nucleotide sequence ID" value="NZ_LT629777.1"/>
</dbReference>
<keyword evidence="4" id="KW-1185">Reference proteome</keyword>
<name>A0A1H1YQ35_9PSED</name>
<reference evidence="4" key="2">
    <citation type="submission" date="2016-10" db="EMBL/GenBank/DDBJ databases">
        <authorList>
            <person name="Varghese N."/>
            <person name="Submissions S."/>
        </authorList>
    </citation>
    <scope>NUCLEOTIDE SEQUENCE [LARGE SCALE GENOMIC DNA]</scope>
    <source>
        <strain evidence="4">ATCC 23835</strain>
    </source>
</reference>
<dbReference type="EMBL" id="LT629972">
    <property type="protein sequence ID" value="SEI19454.1"/>
    <property type="molecule type" value="Genomic_DNA"/>
</dbReference>
<dbReference type="Proteomes" id="UP000199524">
    <property type="component" value="Chromosome I"/>
</dbReference>